<protein>
    <submittedName>
        <fullName evidence="1">Uncharacterized protein</fullName>
    </submittedName>
</protein>
<proteinExistence type="predicted"/>
<name>A0A3N4IWB3_9PEZI</name>
<keyword evidence="2" id="KW-1185">Reference proteome</keyword>
<dbReference type="Proteomes" id="UP000276215">
    <property type="component" value="Unassembled WGS sequence"/>
</dbReference>
<gene>
    <name evidence="1" type="ORF">L873DRAFT_1821619</name>
</gene>
<evidence type="ECO:0000313" key="2">
    <source>
        <dbReference type="Proteomes" id="UP000276215"/>
    </source>
</evidence>
<accession>A0A3N4IWB3</accession>
<sequence length="54" mass="6162">MKLLPNRQDFNINSTDRDLPTALFQPAENGCLAVVKLLAHRDDVKREPPGQDFR</sequence>
<reference evidence="1 2" key="1">
    <citation type="journal article" date="2018" name="Nat. Ecol. Evol.">
        <title>Pezizomycetes genomes reveal the molecular basis of ectomycorrhizal truffle lifestyle.</title>
        <authorList>
            <person name="Murat C."/>
            <person name="Payen T."/>
            <person name="Noel B."/>
            <person name="Kuo A."/>
            <person name="Morin E."/>
            <person name="Chen J."/>
            <person name="Kohler A."/>
            <person name="Krizsan K."/>
            <person name="Balestrini R."/>
            <person name="Da Silva C."/>
            <person name="Montanini B."/>
            <person name="Hainaut M."/>
            <person name="Levati E."/>
            <person name="Barry K.W."/>
            <person name="Belfiori B."/>
            <person name="Cichocki N."/>
            <person name="Clum A."/>
            <person name="Dockter R.B."/>
            <person name="Fauchery L."/>
            <person name="Guy J."/>
            <person name="Iotti M."/>
            <person name="Le Tacon F."/>
            <person name="Lindquist E.A."/>
            <person name="Lipzen A."/>
            <person name="Malagnac F."/>
            <person name="Mello A."/>
            <person name="Molinier V."/>
            <person name="Miyauchi S."/>
            <person name="Poulain J."/>
            <person name="Riccioni C."/>
            <person name="Rubini A."/>
            <person name="Sitrit Y."/>
            <person name="Splivallo R."/>
            <person name="Traeger S."/>
            <person name="Wang M."/>
            <person name="Zifcakova L."/>
            <person name="Wipf D."/>
            <person name="Zambonelli A."/>
            <person name="Paolocci F."/>
            <person name="Nowrousian M."/>
            <person name="Ottonello S."/>
            <person name="Baldrian P."/>
            <person name="Spatafora J.W."/>
            <person name="Henrissat B."/>
            <person name="Nagy L.G."/>
            <person name="Aury J.M."/>
            <person name="Wincker P."/>
            <person name="Grigoriev I.V."/>
            <person name="Bonfante P."/>
            <person name="Martin F.M."/>
        </authorList>
    </citation>
    <scope>NUCLEOTIDE SEQUENCE [LARGE SCALE GENOMIC DNA]</scope>
    <source>
        <strain evidence="1 2">120613-1</strain>
    </source>
</reference>
<dbReference type="AlphaFoldDB" id="A0A3N4IWB3"/>
<evidence type="ECO:0000313" key="1">
    <source>
        <dbReference type="EMBL" id="RPA90176.1"/>
    </source>
</evidence>
<dbReference type="OrthoDB" id="1577640at2759"/>
<dbReference type="EMBL" id="ML120536">
    <property type="protein sequence ID" value="RPA90176.1"/>
    <property type="molecule type" value="Genomic_DNA"/>
</dbReference>
<organism evidence="1 2">
    <name type="scientific">Choiromyces venosus 120613-1</name>
    <dbReference type="NCBI Taxonomy" id="1336337"/>
    <lineage>
        <taxon>Eukaryota</taxon>
        <taxon>Fungi</taxon>
        <taxon>Dikarya</taxon>
        <taxon>Ascomycota</taxon>
        <taxon>Pezizomycotina</taxon>
        <taxon>Pezizomycetes</taxon>
        <taxon>Pezizales</taxon>
        <taxon>Tuberaceae</taxon>
        <taxon>Choiromyces</taxon>
    </lineage>
</organism>